<feature type="non-terminal residue" evidence="5">
    <location>
        <position position="1"/>
    </location>
</feature>
<proteinExistence type="predicted"/>
<evidence type="ECO:0000313" key="6">
    <source>
        <dbReference type="Proteomes" id="UP000541444"/>
    </source>
</evidence>
<evidence type="ECO:0000256" key="1">
    <source>
        <dbReference type="ARBA" id="ARBA00022448"/>
    </source>
</evidence>
<organism evidence="5 6">
    <name type="scientific">Kingdonia uniflora</name>
    <dbReference type="NCBI Taxonomy" id="39325"/>
    <lineage>
        <taxon>Eukaryota</taxon>
        <taxon>Viridiplantae</taxon>
        <taxon>Streptophyta</taxon>
        <taxon>Embryophyta</taxon>
        <taxon>Tracheophyta</taxon>
        <taxon>Spermatophyta</taxon>
        <taxon>Magnoliopsida</taxon>
        <taxon>Ranunculales</taxon>
        <taxon>Circaeasteraceae</taxon>
        <taxon>Kingdonia</taxon>
    </lineage>
</organism>
<dbReference type="Pfam" id="PF19055">
    <property type="entry name" value="ABC2_membrane_7"/>
    <property type="match status" value="1"/>
</dbReference>
<evidence type="ECO:0000256" key="3">
    <source>
        <dbReference type="SAM" id="Phobius"/>
    </source>
</evidence>
<keyword evidence="2 3" id="KW-0472">Membrane</keyword>
<dbReference type="Proteomes" id="UP000541444">
    <property type="component" value="Unassembled WGS sequence"/>
</dbReference>
<feature type="domain" description="ABC transporter family G" evidence="4">
    <location>
        <begin position="45"/>
        <end position="94"/>
    </location>
</feature>
<evidence type="ECO:0000259" key="4">
    <source>
        <dbReference type="Pfam" id="PF19055"/>
    </source>
</evidence>
<keyword evidence="6" id="KW-1185">Reference proteome</keyword>
<accession>A0A7J7NGI7</accession>
<reference evidence="5 6" key="1">
    <citation type="journal article" date="2020" name="IScience">
        <title>Genome Sequencing of the Endangered Kingdonia uniflora (Circaeasteraceae, Ranunculales) Reveals Potential Mechanisms of Evolutionary Specialization.</title>
        <authorList>
            <person name="Sun Y."/>
            <person name="Deng T."/>
            <person name="Zhang A."/>
            <person name="Moore M.J."/>
            <person name="Landis J.B."/>
            <person name="Lin N."/>
            <person name="Zhang H."/>
            <person name="Zhang X."/>
            <person name="Huang J."/>
            <person name="Zhang X."/>
            <person name="Sun H."/>
            <person name="Wang H."/>
        </authorList>
    </citation>
    <scope>NUCLEOTIDE SEQUENCE [LARGE SCALE GENOMIC DNA]</scope>
    <source>
        <strain evidence="5">TB1705</strain>
        <tissue evidence="5">Leaf</tissue>
    </source>
</reference>
<protein>
    <recommendedName>
        <fullName evidence="4">ABC transporter family G domain-containing protein</fullName>
    </recommendedName>
</protein>
<dbReference type="InterPro" id="IPR043926">
    <property type="entry name" value="ABCG_dom"/>
</dbReference>
<dbReference type="OrthoDB" id="1499448at2759"/>
<dbReference type="EMBL" id="JACGCM010000802">
    <property type="protein sequence ID" value="KAF6166296.1"/>
    <property type="molecule type" value="Genomic_DNA"/>
</dbReference>
<evidence type="ECO:0000313" key="5">
    <source>
        <dbReference type="EMBL" id="KAF6166296.1"/>
    </source>
</evidence>
<name>A0A7J7NGI7_9MAGN</name>
<keyword evidence="3" id="KW-1133">Transmembrane helix</keyword>
<keyword evidence="1" id="KW-0813">Transport</keyword>
<dbReference type="AlphaFoldDB" id="A0A7J7NGI7"/>
<dbReference type="GO" id="GO:0140359">
    <property type="term" value="F:ABC-type transporter activity"/>
    <property type="evidence" value="ECO:0007669"/>
    <property type="project" value="InterPro"/>
</dbReference>
<keyword evidence="3" id="KW-0812">Transmembrane</keyword>
<comment type="caution">
    <text evidence="5">The sequence shown here is derived from an EMBL/GenBank/DDBJ whole genome shotgun (WGS) entry which is preliminary data.</text>
</comment>
<evidence type="ECO:0000256" key="2">
    <source>
        <dbReference type="ARBA" id="ARBA00023136"/>
    </source>
</evidence>
<gene>
    <name evidence="5" type="ORF">GIB67_008724</name>
</gene>
<sequence length="102" mass="11560">MCLIERRRDWAETGKTLAIVVGEAAAVRFGVILFMFIRSVMKKHAALLCKIAALRSFMDKLIYRRERASGMSSLAYFLSKDTIDHLNTLIKPLFISPCFTSS</sequence>
<feature type="transmembrane region" description="Helical" evidence="3">
    <location>
        <begin position="16"/>
        <end position="37"/>
    </location>
</feature>